<reference evidence="1" key="1">
    <citation type="submission" date="2004-11" db="EMBL/GenBank/DDBJ databases">
        <title>An RGA cluster in sweet potato.</title>
        <authorList>
            <person name="Sosinski B.R."/>
            <person name="He L."/>
            <person name="Pokryzwa R.M."/>
            <person name="Martin S.L."/>
            <person name="Salstead A.P."/>
            <person name="Roldan M.A."/>
        </authorList>
    </citation>
    <scope>NUCLEOTIDE SEQUENCE</scope>
</reference>
<accession>Q5MG93</accession>
<proteinExistence type="predicted"/>
<evidence type="ECO:0000313" key="1">
    <source>
        <dbReference type="EMBL" id="AAV88075.1"/>
    </source>
</evidence>
<protein>
    <submittedName>
        <fullName evidence="1">Uncharacterized protein</fullName>
    </submittedName>
</protein>
<sequence length="120" mass="13490">MGTHVQLLERSKKLCTTPRKVQKSVANLGKVSHASRKCVGNDETGMQQINDPLKVSSGPVTRSKSRKIQEAFNTFVQTDWSPTSFCEEEDQSGKIILFNCLHIKTFENNSDFSIRSNFPV</sequence>
<organism evidence="1">
    <name type="scientific">Ipomoea batatas</name>
    <name type="common">Sweet potato</name>
    <name type="synonym">Convolvulus batatas</name>
    <dbReference type="NCBI Taxonomy" id="4120"/>
    <lineage>
        <taxon>Eukaryota</taxon>
        <taxon>Viridiplantae</taxon>
        <taxon>Streptophyta</taxon>
        <taxon>Embryophyta</taxon>
        <taxon>Tracheophyta</taxon>
        <taxon>Spermatophyta</taxon>
        <taxon>Magnoliopsida</taxon>
        <taxon>eudicotyledons</taxon>
        <taxon>Gunneridae</taxon>
        <taxon>Pentapetalae</taxon>
        <taxon>asterids</taxon>
        <taxon>lamiids</taxon>
        <taxon>Solanales</taxon>
        <taxon>Convolvulaceae</taxon>
        <taxon>Ipomoeeae</taxon>
        <taxon>Ipomoea</taxon>
    </lineage>
</organism>
<dbReference type="AlphaFoldDB" id="Q5MG93"/>
<dbReference type="EMBL" id="AY830138">
    <property type="protein sequence ID" value="AAV88075.1"/>
    <property type="molecule type" value="Genomic_DNA"/>
</dbReference>
<name>Q5MG93_IPOBA</name>